<keyword evidence="3" id="KW-1185">Reference proteome</keyword>
<accession>A0A3Q9BM38</accession>
<dbReference type="PROSITE" id="PS50206">
    <property type="entry name" value="RHODANESE_3"/>
    <property type="match status" value="2"/>
</dbReference>
<gene>
    <name evidence="2" type="ORF">EJN90_04770</name>
</gene>
<dbReference type="CDD" id="cd00158">
    <property type="entry name" value="RHOD"/>
    <property type="match status" value="2"/>
</dbReference>
<dbReference type="AlphaFoldDB" id="A0A3Q9BM38"/>
<evidence type="ECO:0000313" key="3">
    <source>
        <dbReference type="Proteomes" id="UP000273326"/>
    </source>
</evidence>
<name>A0A3Q9BM38_9LACT</name>
<dbReference type="EMBL" id="CP034465">
    <property type="protein sequence ID" value="AZP04038.1"/>
    <property type="molecule type" value="Genomic_DNA"/>
</dbReference>
<dbReference type="PANTHER" id="PTHR43031:SF1">
    <property type="entry name" value="PYRIDINE NUCLEOTIDE-DISULPHIDE OXIDOREDUCTASE"/>
    <property type="match status" value="1"/>
</dbReference>
<dbReference type="InterPro" id="IPR001763">
    <property type="entry name" value="Rhodanese-like_dom"/>
</dbReference>
<dbReference type="InterPro" id="IPR036873">
    <property type="entry name" value="Rhodanese-like_dom_sf"/>
</dbReference>
<dbReference type="KEGG" id="jeh:EJN90_04770"/>
<feature type="domain" description="Rhodanese" evidence="1">
    <location>
        <begin position="11"/>
        <end position="58"/>
    </location>
</feature>
<reference evidence="3" key="1">
    <citation type="submission" date="2018-12" db="EMBL/GenBank/DDBJ databases">
        <title>Complete genome sequencing of Jeotgalibaca sp. H21T32.</title>
        <authorList>
            <person name="Bae J.-W."/>
            <person name="Lee S.-Y."/>
        </authorList>
    </citation>
    <scope>NUCLEOTIDE SEQUENCE [LARGE SCALE GENOMIC DNA]</scope>
    <source>
        <strain evidence="3">H21T32</strain>
    </source>
</reference>
<proteinExistence type="predicted"/>
<evidence type="ECO:0000259" key="1">
    <source>
        <dbReference type="PROSITE" id="PS50206"/>
    </source>
</evidence>
<dbReference type="Gene3D" id="3.40.250.10">
    <property type="entry name" value="Rhodanese-like domain"/>
    <property type="match status" value="2"/>
</dbReference>
<dbReference type="PANTHER" id="PTHR43031">
    <property type="entry name" value="FAD-DEPENDENT OXIDOREDUCTASE"/>
    <property type="match status" value="1"/>
</dbReference>
<evidence type="ECO:0000313" key="2">
    <source>
        <dbReference type="EMBL" id="AZP04038.1"/>
    </source>
</evidence>
<dbReference type="SMART" id="SM00450">
    <property type="entry name" value="RHOD"/>
    <property type="match status" value="2"/>
</dbReference>
<dbReference type="Proteomes" id="UP000273326">
    <property type="component" value="Chromosome"/>
</dbReference>
<dbReference type="RefSeq" id="WP_126109116.1">
    <property type="nucleotide sequence ID" value="NZ_CP034465.1"/>
</dbReference>
<feature type="domain" description="Rhodanese" evidence="1">
    <location>
        <begin position="111"/>
        <end position="195"/>
    </location>
</feature>
<organism evidence="2 3">
    <name type="scientific">Jeotgalibaca ciconiae</name>
    <dbReference type="NCBI Taxonomy" id="2496265"/>
    <lineage>
        <taxon>Bacteria</taxon>
        <taxon>Bacillati</taxon>
        <taxon>Bacillota</taxon>
        <taxon>Bacilli</taxon>
        <taxon>Lactobacillales</taxon>
        <taxon>Carnobacteriaceae</taxon>
        <taxon>Jeotgalibaca</taxon>
    </lineage>
</organism>
<dbReference type="SUPFAM" id="SSF52821">
    <property type="entry name" value="Rhodanese/Cell cycle control phosphatase"/>
    <property type="match status" value="2"/>
</dbReference>
<dbReference type="Pfam" id="PF00581">
    <property type="entry name" value="Rhodanese"/>
    <property type="match status" value="2"/>
</dbReference>
<dbReference type="InterPro" id="IPR050229">
    <property type="entry name" value="GlpE_sulfurtransferase"/>
</dbReference>
<sequence>MNQLLKLSYEQISDQQMIDLRSQKEFQRGHLQGALNLTPRNLLKYGKHFLSKDQEIVLIVAKENFQELPALVEEAEAAGIENISAYLLAEDIPESNLEKIQTIPAADFMTLEGNYRLLDLRHPDEITRPAPEKHLVNIPIEELPENYSQLDLNLNVYTLCGSGGRATAAASYLKKQGYQPIVIEGGMGAVEAFNKGL</sequence>
<dbReference type="OrthoDB" id="9800872at2"/>
<protein>
    <submittedName>
        <fullName evidence="2">Rhodanese-like domain-containing protein</fullName>
    </submittedName>
</protein>